<protein>
    <submittedName>
        <fullName evidence="5">NAD-dependent dehydratase</fullName>
    </submittedName>
</protein>
<evidence type="ECO:0000313" key="6">
    <source>
        <dbReference type="Proteomes" id="UP000601223"/>
    </source>
</evidence>
<comment type="caution">
    <text evidence="5">The sequence shown here is derived from an EMBL/GenBank/DDBJ whole genome shotgun (WGS) entry which is preliminary data.</text>
</comment>
<evidence type="ECO:0000256" key="1">
    <source>
        <dbReference type="ARBA" id="ARBA00007637"/>
    </source>
</evidence>
<name>A0A8J3NHX6_9ACTN</name>
<dbReference type="InterPro" id="IPR001509">
    <property type="entry name" value="Epimerase_deHydtase"/>
</dbReference>
<dbReference type="Pfam" id="PF01370">
    <property type="entry name" value="Epimerase"/>
    <property type="match status" value="1"/>
</dbReference>
<dbReference type="AlphaFoldDB" id="A0A8J3NHX6"/>
<accession>A0A8J3NHX6</accession>
<organism evidence="5 6">
    <name type="scientific">Catellatospora bangladeshensis</name>
    <dbReference type="NCBI Taxonomy" id="310355"/>
    <lineage>
        <taxon>Bacteria</taxon>
        <taxon>Bacillati</taxon>
        <taxon>Actinomycetota</taxon>
        <taxon>Actinomycetes</taxon>
        <taxon>Micromonosporales</taxon>
        <taxon>Micromonosporaceae</taxon>
        <taxon>Catellatospora</taxon>
    </lineage>
</organism>
<comment type="similarity">
    <text evidence="1">Belongs to the NAD(P)-dependent epimerase/dehydratase family.</text>
</comment>
<evidence type="ECO:0000259" key="4">
    <source>
        <dbReference type="Pfam" id="PF01370"/>
    </source>
</evidence>
<sequence>MITGGAGKVATLLRTGMRRPDRVLRLLDIREPAPLPGGDGAAEEVVIGSLTDPAVLAEALRDVDAIVHLGGQSRESDVRDVLESNMFGTYQLFEAARAAGVNRLVLASSNHAAGFQTRRGDELLPPGLPGRPDTLYGWSKVAMESCGQLYADRFGMDVICLRIGLWFPKPPGLRGLAMWLSPDDGVRLVEACLTAPAPGFRIVWGISRNTRRWWSLAEGEALGYHPADDAEVFADELIAQHGEPDWDKDPLLTRVGGQWCDIPLGVAY</sequence>
<evidence type="ECO:0000256" key="2">
    <source>
        <dbReference type="ARBA" id="ARBA00023002"/>
    </source>
</evidence>
<dbReference type="PANTHER" id="PTHR43103:SF5">
    <property type="entry name" value="4-EPIMERASE, PUTATIVE (AFU_ORTHOLOGUE AFUA_7G00360)-RELATED"/>
    <property type="match status" value="1"/>
</dbReference>
<dbReference type="Proteomes" id="UP000601223">
    <property type="component" value="Unassembled WGS sequence"/>
</dbReference>
<dbReference type="GO" id="GO:0016491">
    <property type="term" value="F:oxidoreductase activity"/>
    <property type="evidence" value="ECO:0007669"/>
    <property type="project" value="UniProtKB-KW"/>
</dbReference>
<proteinExistence type="inferred from homology"/>
<dbReference type="Gene3D" id="3.40.50.720">
    <property type="entry name" value="NAD(P)-binding Rossmann-like Domain"/>
    <property type="match status" value="1"/>
</dbReference>
<dbReference type="PANTHER" id="PTHR43103">
    <property type="entry name" value="NUCLEOSIDE-DIPHOSPHATE-SUGAR EPIMERASE"/>
    <property type="match status" value="1"/>
</dbReference>
<keyword evidence="2" id="KW-0560">Oxidoreductase</keyword>
<keyword evidence="6" id="KW-1185">Reference proteome</keyword>
<evidence type="ECO:0000313" key="5">
    <source>
        <dbReference type="EMBL" id="GIF81850.1"/>
    </source>
</evidence>
<keyword evidence="3" id="KW-0520">NAD</keyword>
<dbReference type="InterPro" id="IPR036291">
    <property type="entry name" value="NAD(P)-bd_dom_sf"/>
</dbReference>
<evidence type="ECO:0000256" key="3">
    <source>
        <dbReference type="ARBA" id="ARBA00023027"/>
    </source>
</evidence>
<dbReference type="EMBL" id="BONF01000016">
    <property type="protein sequence ID" value="GIF81850.1"/>
    <property type="molecule type" value="Genomic_DNA"/>
</dbReference>
<dbReference type="SUPFAM" id="SSF51735">
    <property type="entry name" value="NAD(P)-binding Rossmann-fold domains"/>
    <property type="match status" value="1"/>
</dbReference>
<feature type="domain" description="NAD-dependent epimerase/dehydratase" evidence="4">
    <location>
        <begin position="2"/>
        <end position="166"/>
    </location>
</feature>
<gene>
    <name evidence="5" type="ORF">Cba03nite_31990</name>
</gene>
<reference evidence="5 6" key="1">
    <citation type="submission" date="2021-01" db="EMBL/GenBank/DDBJ databases">
        <title>Whole genome shotgun sequence of Catellatospora bangladeshensis NBRC 107357.</title>
        <authorList>
            <person name="Komaki H."/>
            <person name="Tamura T."/>
        </authorList>
    </citation>
    <scope>NUCLEOTIDE SEQUENCE [LARGE SCALE GENOMIC DNA]</scope>
    <source>
        <strain evidence="5 6">NBRC 107357</strain>
    </source>
</reference>